<dbReference type="InterPro" id="IPR016035">
    <property type="entry name" value="Acyl_Trfase/lysoPLipase"/>
</dbReference>
<feature type="domain" description="PNPLA" evidence="3">
    <location>
        <begin position="4"/>
        <end position="197"/>
    </location>
</feature>
<sequence>MNIVSIDGGGYLGVASLAFIEEIERFYHTSFHQTFTLFCGTSTGAIIALGLASGKTGKELMQIYTKFGSLVFNNRLFWMRKFRLIRGFFLAQYSNTALRKLLKDFFGDITLGDIKAQGKRVIITAFNLSNGKPRVFKTDHSADLNRDDRYYLRDIALASSAAPIYLPIVTLQNPHTGVEERFCDGGVFANHPALLGYAEAVSHLAQDPQSLKILSIATPRAELGQNFVKLSRWQQTVLSRGVISWSDSIASIAIDATSMIAHETLRRVFAWQPAMQSRYVRITLPQPQTVALDIANESATRALRNIGFEKACEAEIRNKLSGFFNE</sequence>
<feature type="active site" description="Proton acceptor" evidence="2">
    <location>
        <position position="184"/>
    </location>
</feature>
<feature type="short sequence motif" description="DGA/G" evidence="2">
    <location>
        <begin position="184"/>
        <end position="186"/>
    </location>
</feature>
<dbReference type="Pfam" id="PF01734">
    <property type="entry name" value="Patatin"/>
    <property type="match status" value="1"/>
</dbReference>
<protein>
    <submittedName>
        <fullName evidence="4">Patatin</fullName>
    </submittedName>
</protein>
<feature type="short sequence motif" description="GXGXXG" evidence="2">
    <location>
        <begin position="8"/>
        <end position="13"/>
    </location>
</feature>
<evidence type="ECO:0000256" key="2">
    <source>
        <dbReference type="PROSITE-ProRule" id="PRU01161"/>
    </source>
</evidence>
<dbReference type="eggNOG" id="COG3621">
    <property type="taxonomic scope" value="Bacteria"/>
</dbReference>
<proteinExistence type="predicted"/>
<gene>
    <name evidence="4" type="ordered locus">Haur_2542</name>
</gene>
<keyword evidence="5" id="KW-1185">Reference proteome</keyword>
<feature type="short sequence motif" description="GXSXG" evidence="2">
    <location>
        <begin position="40"/>
        <end position="44"/>
    </location>
</feature>
<dbReference type="Proteomes" id="UP000000787">
    <property type="component" value="Chromosome"/>
</dbReference>
<evidence type="ECO:0000259" key="3">
    <source>
        <dbReference type="PROSITE" id="PS51635"/>
    </source>
</evidence>
<name>A9B071_HERA2</name>
<dbReference type="AlphaFoldDB" id="A9B071"/>
<dbReference type="PANTHER" id="PTHR24138">
    <property type="entry name" value="INTRACELLLAR PHOSPHOLIPASE A FAMILY"/>
    <property type="match status" value="1"/>
</dbReference>
<keyword evidence="2" id="KW-0442">Lipid degradation</keyword>
<dbReference type="STRING" id="316274.Haur_2542"/>
<dbReference type="KEGG" id="hau:Haur_2542"/>
<dbReference type="GO" id="GO:0016787">
    <property type="term" value="F:hydrolase activity"/>
    <property type="evidence" value="ECO:0007669"/>
    <property type="project" value="UniProtKB-UniRule"/>
</dbReference>
<keyword evidence="1 2" id="KW-0443">Lipid metabolism</keyword>
<dbReference type="GO" id="GO:0016042">
    <property type="term" value="P:lipid catabolic process"/>
    <property type="evidence" value="ECO:0007669"/>
    <property type="project" value="UniProtKB-UniRule"/>
</dbReference>
<dbReference type="InParanoid" id="A9B071"/>
<evidence type="ECO:0000313" key="4">
    <source>
        <dbReference type="EMBL" id="ABX05180.1"/>
    </source>
</evidence>
<dbReference type="BioCyc" id="HAUR316274:GHYA-2570-MONOMER"/>
<dbReference type="CDD" id="cd07199">
    <property type="entry name" value="Pat17_PNPLA8_PNPLA9_like"/>
    <property type="match status" value="1"/>
</dbReference>
<dbReference type="InterPro" id="IPR047156">
    <property type="entry name" value="Teg/CotR/CapV-like"/>
</dbReference>
<reference evidence="4 5" key="1">
    <citation type="journal article" date="2011" name="Stand. Genomic Sci.">
        <title>Complete genome sequence of the filamentous gliding predatory bacterium Herpetosiphon aurantiacus type strain (114-95(T)).</title>
        <authorList>
            <person name="Kiss H."/>
            <person name="Nett M."/>
            <person name="Domin N."/>
            <person name="Martin K."/>
            <person name="Maresca J.A."/>
            <person name="Copeland A."/>
            <person name="Lapidus A."/>
            <person name="Lucas S."/>
            <person name="Berry K.W."/>
            <person name="Glavina Del Rio T."/>
            <person name="Dalin E."/>
            <person name="Tice H."/>
            <person name="Pitluck S."/>
            <person name="Richardson P."/>
            <person name="Bruce D."/>
            <person name="Goodwin L."/>
            <person name="Han C."/>
            <person name="Detter J.C."/>
            <person name="Schmutz J."/>
            <person name="Brettin T."/>
            <person name="Land M."/>
            <person name="Hauser L."/>
            <person name="Kyrpides N.C."/>
            <person name="Ivanova N."/>
            <person name="Goker M."/>
            <person name="Woyke T."/>
            <person name="Klenk H.P."/>
            <person name="Bryant D.A."/>
        </authorList>
    </citation>
    <scope>NUCLEOTIDE SEQUENCE [LARGE SCALE GENOMIC DNA]</scope>
    <source>
        <strain evidence="5">ATCC 23779 / DSM 785 / 114-95</strain>
    </source>
</reference>
<dbReference type="Gene3D" id="3.40.1090.10">
    <property type="entry name" value="Cytosolic phospholipase A2 catalytic domain"/>
    <property type="match status" value="1"/>
</dbReference>
<dbReference type="PANTHER" id="PTHR24138:SF12">
    <property type="entry name" value="PATATIN FAMILY PROTEIN"/>
    <property type="match status" value="1"/>
</dbReference>
<dbReference type="EMBL" id="CP000875">
    <property type="protein sequence ID" value="ABX05180.1"/>
    <property type="molecule type" value="Genomic_DNA"/>
</dbReference>
<dbReference type="HOGENOM" id="CLU_000288_144_9_0"/>
<organism evidence="4 5">
    <name type="scientific">Herpetosiphon aurantiacus (strain ATCC 23779 / DSM 785 / 114-95)</name>
    <dbReference type="NCBI Taxonomy" id="316274"/>
    <lineage>
        <taxon>Bacteria</taxon>
        <taxon>Bacillati</taxon>
        <taxon>Chloroflexota</taxon>
        <taxon>Chloroflexia</taxon>
        <taxon>Herpetosiphonales</taxon>
        <taxon>Herpetosiphonaceae</taxon>
        <taxon>Herpetosiphon</taxon>
    </lineage>
</organism>
<dbReference type="SUPFAM" id="SSF52151">
    <property type="entry name" value="FabD/lysophospholipase-like"/>
    <property type="match status" value="1"/>
</dbReference>
<evidence type="ECO:0000313" key="5">
    <source>
        <dbReference type="Proteomes" id="UP000000787"/>
    </source>
</evidence>
<feature type="active site" description="Nucleophile" evidence="2">
    <location>
        <position position="42"/>
    </location>
</feature>
<keyword evidence="2" id="KW-0378">Hydrolase</keyword>
<dbReference type="NCBIfam" id="NF041079">
    <property type="entry name" value="CBASS_lipase"/>
    <property type="match status" value="1"/>
</dbReference>
<dbReference type="PROSITE" id="PS51635">
    <property type="entry name" value="PNPLA"/>
    <property type="match status" value="1"/>
</dbReference>
<evidence type="ECO:0000256" key="1">
    <source>
        <dbReference type="ARBA" id="ARBA00023098"/>
    </source>
</evidence>
<dbReference type="FunCoup" id="A9B071">
    <property type="interactions" value="3"/>
</dbReference>
<accession>A9B071</accession>
<dbReference type="InterPro" id="IPR002641">
    <property type="entry name" value="PNPLA_dom"/>
</dbReference>